<keyword evidence="2" id="KW-1185">Reference proteome</keyword>
<dbReference type="Proteomes" id="UP001207468">
    <property type="component" value="Unassembled WGS sequence"/>
</dbReference>
<evidence type="ECO:0000313" key="2">
    <source>
        <dbReference type="Proteomes" id="UP001207468"/>
    </source>
</evidence>
<gene>
    <name evidence="1" type="ORF">F5148DRAFT_1327132</name>
</gene>
<dbReference type="EMBL" id="JAGFNK010000280">
    <property type="protein sequence ID" value="KAI9454195.1"/>
    <property type="molecule type" value="Genomic_DNA"/>
</dbReference>
<keyword evidence="1" id="KW-0418">Kinase</keyword>
<evidence type="ECO:0000313" key="1">
    <source>
        <dbReference type="EMBL" id="KAI9454195.1"/>
    </source>
</evidence>
<accession>A0ACC0TZI2</accession>
<sequence length="488" mass="54022">MQPNLRYPKHPLKGYRLIQQIGGGGFSTVFQAVNTQDHRVAACKVMTLTPKTTQGERKAIDKEMRVHAALKHGNVLEFLTAVIVEPGTESPYVSAIYMLLEFAAGGDLFDKIAPDVGIGEDVAHFYFLQLLSGLTYIHSEGVCHRDLKPENILLDAAGALKISDFGLCSVYKLKDTGRTRLLSERCGSLPYIAPELNTDKAYAAEPIDVWGIGVILFTMIVGNTPWDEPTGRSYEFSRYVSGTFIDDAPWNQLPAPVFSLITGLLTVNPQDRMTLADAFQHSWVLTQSQLASQGPAALAEKLTESLRITGDLDLVDIDLRSYVVTSSLFVSASQAKSHRQSPTPRDDDQIMLSATRGSQFTQSLMLFSQTQGGTRYTPHLTRFWASVAPPELLDIIESALGVLAVGAARVDELNGELRCRIGGLDHRRVPFRGWVIIEPFDTADGSVRSFCVMQRDEGDPISWRRMFKAVVQSQQLAQYVLRRRVRGS</sequence>
<protein>
    <submittedName>
        <fullName evidence="1">CAMK/CAMKL/CHK1 protein kinase</fullName>
    </submittedName>
</protein>
<reference evidence="1" key="1">
    <citation type="submission" date="2021-03" db="EMBL/GenBank/DDBJ databases">
        <title>Evolutionary priming and transition to the ectomycorrhizal habit in an iconic lineage of mushroom-forming fungi: is preadaptation a requirement?</title>
        <authorList>
            <consortium name="DOE Joint Genome Institute"/>
            <person name="Looney B.P."/>
            <person name="Miyauchi S."/>
            <person name="Morin E."/>
            <person name="Drula E."/>
            <person name="Courty P.E."/>
            <person name="Chicoki N."/>
            <person name="Fauchery L."/>
            <person name="Kohler A."/>
            <person name="Kuo A."/>
            <person name="LaButti K."/>
            <person name="Pangilinan J."/>
            <person name="Lipzen A."/>
            <person name="Riley R."/>
            <person name="Andreopoulos W."/>
            <person name="He G."/>
            <person name="Johnson J."/>
            <person name="Barry K.W."/>
            <person name="Grigoriev I.V."/>
            <person name="Nagy L."/>
            <person name="Hibbett D."/>
            <person name="Henrissat B."/>
            <person name="Matheny P.B."/>
            <person name="Labbe J."/>
            <person name="Martin A.F."/>
        </authorList>
    </citation>
    <scope>NUCLEOTIDE SEQUENCE</scope>
    <source>
        <strain evidence="1">BPL698</strain>
    </source>
</reference>
<proteinExistence type="predicted"/>
<organism evidence="1 2">
    <name type="scientific">Russula earlei</name>
    <dbReference type="NCBI Taxonomy" id="71964"/>
    <lineage>
        <taxon>Eukaryota</taxon>
        <taxon>Fungi</taxon>
        <taxon>Dikarya</taxon>
        <taxon>Basidiomycota</taxon>
        <taxon>Agaricomycotina</taxon>
        <taxon>Agaricomycetes</taxon>
        <taxon>Russulales</taxon>
        <taxon>Russulaceae</taxon>
        <taxon>Russula</taxon>
    </lineage>
</organism>
<keyword evidence="1" id="KW-0808">Transferase</keyword>
<name>A0ACC0TZI2_9AGAM</name>
<comment type="caution">
    <text evidence="1">The sequence shown here is derived from an EMBL/GenBank/DDBJ whole genome shotgun (WGS) entry which is preliminary data.</text>
</comment>